<sequence>MGKRQDYQDGRWYGEEVLQSAPRIHFMNGLSVPKDEVTRERAQDALRSTDDHNETEFLNALLKLIEYERDETFNSSELI</sequence>
<evidence type="ECO:0000313" key="1">
    <source>
        <dbReference type="EMBL" id="CCC40977.1"/>
    </source>
</evidence>
<dbReference type="RefSeq" id="WP_014556466.1">
    <property type="nucleotide sequence ID" value="NC_017459.1"/>
</dbReference>
<evidence type="ECO:0000313" key="2">
    <source>
        <dbReference type="Proteomes" id="UP000007954"/>
    </source>
</evidence>
<dbReference type="EMBL" id="FR746099">
    <property type="protein sequence ID" value="CCC40977.1"/>
    <property type="molecule type" value="Genomic_DNA"/>
</dbReference>
<accession>G0LJP3</accession>
<organism evidence="1 2">
    <name type="scientific">Haloquadratum walsbyi (strain DSM 16854 / JCM 12705 / C23)</name>
    <dbReference type="NCBI Taxonomy" id="768065"/>
    <lineage>
        <taxon>Archaea</taxon>
        <taxon>Methanobacteriati</taxon>
        <taxon>Methanobacteriota</taxon>
        <taxon>Stenosarchaea group</taxon>
        <taxon>Halobacteria</taxon>
        <taxon>Halobacteriales</taxon>
        <taxon>Haloferacaceae</taxon>
        <taxon>Haloquadratum</taxon>
    </lineage>
</organism>
<dbReference type="HOGENOM" id="CLU_2821015_0_0_2"/>
<name>G0LJP3_HALWC</name>
<gene>
    <name evidence="1" type="ordered locus">Hqrw_3196</name>
</gene>
<proteinExistence type="predicted"/>
<reference evidence="1 2" key="1">
    <citation type="journal article" date="2011" name="PLoS ONE">
        <title>Haloquadratum walsbyi: limited diversity in a global pond.</title>
        <authorList>
            <person name="Dyall-Smith M."/>
            <person name="Pfeiffer F."/>
            <person name="Klee K."/>
            <person name="Palm P."/>
            <person name="Gross K."/>
            <person name="Schuster S.C."/>
            <person name="Rampp M."/>
            <person name="Oesterhelt D."/>
        </authorList>
    </citation>
    <scope>NUCLEOTIDE SEQUENCE [LARGE SCALE GENOMIC DNA]</scope>
    <source>
        <strain evidence="2">DSM 16854 / JCM 12705 / C23</strain>
    </source>
</reference>
<protein>
    <submittedName>
        <fullName evidence="1">Uncharacterized protein</fullName>
    </submittedName>
</protein>
<dbReference type="KEGG" id="hwc:Hqrw_3196"/>
<dbReference type="Proteomes" id="UP000007954">
    <property type="component" value="Chromosome"/>
</dbReference>
<dbReference type="GeneID" id="12447997"/>
<dbReference type="AlphaFoldDB" id="G0LJP3"/>